<evidence type="ECO:0000313" key="2">
    <source>
        <dbReference type="EnsemblMetazoa" id="XP_032457119"/>
    </source>
</evidence>
<dbReference type="KEGG" id="nvi:103317541"/>
<evidence type="ECO:0000256" key="1">
    <source>
        <dbReference type="SAM" id="MobiDB-lite"/>
    </source>
</evidence>
<dbReference type="EnsemblMetazoa" id="XM_032601229">
    <property type="protein sequence ID" value="XP_032457120"/>
    <property type="gene ID" value="LOC103317541"/>
</dbReference>
<evidence type="ECO:0000313" key="3">
    <source>
        <dbReference type="Proteomes" id="UP000002358"/>
    </source>
</evidence>
<dbReference type="AlphaFoldDB" id="A0A7M7R439"/>
<evidence type="ECO:0008006" key="4">
    <source>
        <dbReference type="Google" id="ProtNLM"/>
    </source>
</evidence>
<accession>A0A7M7R439</accession>
<dbReference type="Proteomes" id="UP000002358">
    <property type="component" value="Unassembled WGS sequence"/>
</dbReference>
<proteinExistence type="predicted"/>
<keyword evidence="3" id="KW-1185">Reference proteome</keyword>
<feature type="compositionally biased region" description="Polar residues" evidence="1">
    <location>
        <begin position="106"/>
        <end position="141"/>
    </location>
</feature>
<feature type="region of interest" description="Disordered" evidence="1">
    <location>
        <begin position="1"/>
        <end position="143"/>
    </location>
</feature>
<feature type="compositionally biased region" description="Polar residues" evidence="1">
    <location>
        <begin position="20"/>
        <end position="29"/>
    </location>
</feature>
<name>A0A7M7R439_NASVI</name>
<dbReference type="RefSeq" id="XP_032457119.1">
    <property type="nucleotide sequence ID" value="XM_032601228.1"/>
</dbReference>
<dbReference type="InParanoid" id="A0A7M7R439"/>
<feature type="compositionally biased region" description="Basic and acidic residues" evidence="1">
    <location>
        <begin position="355"/>
        <end position="370"/>
    </location>
</feature>
<dbReference type="EnsemblMetazoa" id="XM_032601228">
    <property type="protein sequence ID" value="XP_032457119"/>
    <property type="gene ID" value="LOC103317541"/>
</dbReference>
<feature type="compositionally biased region" description="Low complexity" evidence="1">
    <location>
        <begin position="86"/>
        <end position="98"/>
    </location>
</feature>
<dbReference type="RefSeq" id="XP_032457120.1">
    <property type="nucleotide sequence ID" value="XM_032601229.1"/>
</dbReference>
<protein>
    <recommendedName>
        <fullName evidence="4">DUF4806 domain-containing protein</fullName>
    </recommendedName>
</protein>
<feature type="region of interest" description="Disordered" evidence="1">
    <location>
        <begin position="335"/>
        <end position="450"/>
    </location>
</feature>
<dbReference type="GeneID" id="103317541"/>
<feature type="compositionally biased region" description="Low complexity" evidence="1">
    <location>
        <begin position="380"/>
        <end position="407"/>
    </location>
</feature>
<dbReference type="SMR" id="A0A7M7R439"/>
<organism evidence="2 3">
    <name type="scientific">Nasonia vitripennis</name>
    <name type="common">Parasitic wasp</name>
    <dbReference type="NCBI Taxonomy" id="7425"/>
    <lineage>
        <taxon>Eukaryota</taxon>
        <taxon>Metazoa</taxon>
        <taxon>Ecdysozoa</taxon>
        <taxon>Arthropoda</taxon>
        <taxon>Hexapoda</taxon>
        <taxon>Insecta</taxon>
        <taxon>Pterygota</taxon>
        <taxon>Neoptera</taxon>
        <taxon>Endopterygota</taxon>
        <taxon>Hymenoptera</taxon>
        <taxon>Apocrita</taxon>
        <taxon>Proctotrupomorpha</taxon>
        <taxon>Chalcidoidea</taxon>
        <taxon>Pteromalidae</taxon>
        <taxon>Pteromalinae</taxon>
        <taxon>Nasonia</taxon>
    </lineage>
</organism>
<feature type="compositionally biased region" description="Basic residues" evidence="1">
    <location>
        <begin position="65"/>
        <end position="78"/>
    </location>
</feature>
<reference evidence="2" key="1">
    <citation type="submission" date="2021-01" db="UniProtKB">
        <authorList>
            <consortium name="EnsemblMetazoa"/>
        </authorList>
    </citation>
    <scope>IDENTIFICATION</scope>
</reference>
<feature type="compositionally biased region" description="Basic residues" evidence="1">
    <location>
        <begin position="45"/>
        <end position="55"/>
    </location>
</feature>
<sequence>MSKNTGAIPVSAAHSKISELMSSTPSRSFFAQPAGQMAVAPPPKPHAKKNKKNKKDKKEKNIKDKKNKNEKKKDKRSKLVPPPSSSQPEASLSSSSSSWQAHNDGFSASQPQPTLNHRLQEQRASTSKQQQPPKQGLSTRPQMMDFRRPNAVGIAASSSTASLTASETAQMAKILATKIDNLDKNYKSVDQRLVKLEELMHSVHEMVKGITNRQKPKVAVRPEYLPFKTSADIVAFDFAGDEAYDKLVNYLISLGGANYIDSAARYLNECVKVDEDIFRHVTWSSSKRDGVLALKESKFAKACRVAMPFDKKTLLAPQDDDFTIAMTRALKSAKEGFRRKMKRPAQNPAPWDQPEVQRQRLEEQQQREEANDRDDGEGNGANAKDNGANAEDNGANAEDNNGQQDNDGSGDESDNRSSDDSSTDDNSSGTEDDNHGRDSDSDATDIFGET</sequence>